<organism evidence="3 4">
    <name type="scientific">Lophiostoma macrostomum CBS 122681</name>
    <dbReference type="NCBI Taxonomy" id="1314788"/>
    <lineage>
        <taxon>Eukaryota</taxon>
        <taxon>Fungi</taxon>
        <taxon>Dikarya</taxon>
        <taxon>Ascomycota</taxon>
        <taxon>Pezizomycotina</taxon>
        <taxon>Dothideomycetes</taxon>
        <taxon>Pleosporomycetidae</taxon>
        <taxon>Pleosporales</taxon>
        <taxon>Lophiostomataceae</taxon>
        <taxon>Lophiostoma</taxon>
    </lineage>
</organism>
<keyword evidence="4" id="KW-1185">Reference proteome</keyword>
<proteinExistence type="predicted"/>
<dbReference type="SUPFAM" id="SSF54695">
    <property type="entry name" value="POZ domain"/>
    <property type="match status" value="1"/>
</dbReference>
<feature type="domain" description="BTB" evidence="2">
    <location>
        <begin position="18"/>
        <end position="80"/>
    </location>
</feature>
<dbReference type="CDD" id="cd18186">
    <property type="entry name" value="BTB_POZ_ZBTB_KLHL-like"/>
    <property type="match status" value="1"/>
</dbReference>
<accession>A0A6A6TAQ4</accession>
<dbReference type="AlphaFoldDB" id="A0A6A6TAQ4"/>
<reference evidence="3" key="1">
    <citation type="journal article" date="2020" name="Stud. Mycol.">
        <title>101 Dothideomycetes genomes: a test case for predicting lifestyles and emergence of pathogens.</title>
        <authorList>
            <person name="Haridas S."/>
            <person name="Albert R."/>
            <person name="Binder M."/>
            <person name="Bloem J."/>
            <person name="Labutti K."/>
            <person name="Salamov A."/>
            <person name="Andreopoulos B."/>
            <person name="Baker S."/>
            <person name="Barry K."/>
            <person name="Bills G."/>
            <person name="Bluhm B."/>
            <person name="Cannon C."/>
            <person name="Castanera R."/>
            <person name="Culley D."/>
            <person name="Daum C."/>
            <person name="Ezra D."/>
            <person name="Gonzalez J."/>
            <person name="Henrissat B."/>
            <person name="Kuo A."/>
            <person name="Liang C."/>
            <person name="Lipzen A."/>
            <person name="Lutzoni F."/>
            <person name="Magnuson J."/>
            <person name="Mondo S."/>
            <person name="Nolan M."/>
            <person name="Ohm R."/>
            <person name="Pangilinan J."/>
            <person name="Park H.-J."/>
            <person name="Ramirez L."/>
            <person name="Alfaro M."/>
            <person name="Sun H."/>
            <person name="Tritt A."/>
            <person name="Yoshinaga Y."/>
            <person name="Zwiers L.-H."/>
            <person name="Turgeon B."/>
            <person name="Goodwin S."/>
            <person name="Spatafora J."/>
            <person name="Crous P."/>
            <person name="Grigoriev I."/>
        </authorList>
    </citation>
    <scope>NUCLEOTIDE SEQUENCE</scope>
    <source>
        <strain evidence="3">CBS 122681</strain>
    </source>
</reference>
<name>A0A6A6TAQ4_9PLEO</name>
<dbReference type="PANTHER" id="PTHR47843:SF2">
    <property type="entry name" value="BTB DOMAIN-CONTAINING PROTEIN"/>
    <property type="match status" value="1"/>
</dbReference>
<protein>
    <recommendedName>
        <fullName evidence="2">BTB domain-containing protein</fullName>
    </recommendedName>
</protein>
<dbReference type="SMART" id="SM00225">
    <property type="entry name" value="BTB"/>
    <property type="match status" value="1"/>
</dbReference>
<dbReference type="EMBL" id="MU004332">
    <property type="protein sequence ID" value="KAF2656850.1"/>
    <property type="molecule type" value="Genomic_DNA"/>
</dbReference>
<dbReference type="InterPro" id="IPR011333">
    <property type="entry name" value="SKP1/BTB/POZ_sf"/>
</dbReference>
<dbReference type="InterPro" id="IPR000210">
    <property type="entry name" value="BTB/POZ_dom"/>
</dbReference>
<evidence type="ECO:0000313" key="3">
    <source>
        <dbReference type="EMBL" id="KAF2656850.1"/>
    </source>
</evidence>
<dbReference type="PANTHER" id="PTHR47843">
    <property type="entry name" value="BTB DOMAIN-CONTAINING PROTEIN-RELATED"/>
    <property type="match status" value="1"/>
</dbReference>
<evidence type="ECO:0000313" key="4">
    <source>
        <dbReference type="Proteomes" id="UP000799324"/>
    </source>
</evidence>
<evidence type="ECO:0000259" key="2">
    <source>
        <dbReference type="PROSITE" id="PS50097"/>
    </source>
</evidence>
<dbReference type="Pfam" id="PF00651">
    <property type="entry name" value="BTB"/>
    <property type="match status" value="1"/>
</dbReference>
<sequence>MDEPSKTPPAVSTAARGDAVTIEVGPDRRKYLVHKDLLTHHSEYFRRALKEPWKESDRNGVTVLDDVEPGVFNHFVEWLYLRETEKAFETRGELDEGSSTLRNGRQDYGGLVIKLYIFADRFGISQLQNFANNFLAYHLISDGHPQWYETITHAFENIPSTRKLLRILVDVHCACWTDDHDALEDERALREMLPRDFLLRISLRYKEMLDGTASKELDAWAYYEFGSEEEKATWKKYLKTQEEDDEDNNQEEGKKISSVKA</sequence>
<dbReference type="PROSITE" id="PS50097">
    <property type="entry name" value="BTB"/>
    <property type="match status" value="1"/>
</dbReference>
<evidence type="ECO:0000256" key="1">
    <source>
        <dbReference type="SAM" id="MobiDB-lite"/>
    </source>
</evidence>
<gene>
    <name evidence="3" type="ORF">K491DRAFT_715066</name>
</gene>
<dbReference type="OrthoDB" id="194443at2759"/>
<feature type="region of interest" description="Disordered" evidence="1">
    <location>
        <begin position="241"/>
        <end position="261"/>
    </location>
</feature>
<dbReference type="Gene3D" id="3.30.710.10">
    <property type="entry name" value="Potassium Channel Kv1.1, Chain A"/>
    <property type="match status" value="1"/>
</dbReference>
<dbReference type="Proteomes" id="UP000799324">
    <property type="component" value="Unassembled WGS sequence"/>
</dbReference>